<keyword evidence="1" id="KW-0472">Membrane</keyword>
<reference evidence="2" key="1">
    <citation type="submission" date="2019-09" db="EMBL/GenBank/DDBJ databases">
        <authorList>
            <person name="Li J."/>
        </authorList>
    </citation>
    <scope>NUCLEOTIDE SEQUENCE [LARGE SCALE GENOMIC DNA]</scope>
    <source>
        <strain evidence="2">NRBC 14897</strain>
    </source>
</reference>
<dbReference type="EMBL" id="SDPP02000001">
    <property type="protein sequence ID" value="KAA1380393.1"/>
    <property type="molecule type" value="Genomic_DNA"/>
</dbReference>
<feature type="transmembrane region" description="Helical" evidence="1">
    <location>
        <begin position="82"/>
        <end position="108"/>
    </location>
</feature>
<protein>
    <submittedName>
        <fullName evidence="2">DUF2975 domain-containing protein</fullName>
    </submittedName>
</protein>
<sequence>MSVMTIRALRIVLGLAMVASVLVQVVAVPGLSRDLGTDSDVADVRVPLIVIVVLGVLMAQVCAVCIWRLLSMVRRGTVFTSAALRWVDVIVGAIAGAALLCFALGAVLAPGEAVAPGVVLLLGFLGLLVAGVALVVWVQRTLLAQAIARDAEARVLQAELDEVV</sequence>
<dbReference type="OrthoDB" id="3240470at2"/>
<accession>A0A641AT24</accession>
<evidence type="ECO:0000313" key="3">
    <source>
        <dbReference type="Proteomes" id="UP001515100"/>
    </source>
</evidence>
<evidence type="ECO:0000256" key="1">
    <source>
        <dbReference type="SAM" id="Phobius"/>
    </source>
</evidence>
<dbReference type="Proteomes" id="UP001515100">
    <property type="component" value="Unassembled WGS sequence"/>
</dbReference>
<evidence type="ECO:0000313" key="2">
    <source>
        <dbReference type="EMBL" id="KAA1380393.1"/>
    </source>
</evidence>
<dbReference type="AlphaFoldDB" id="A0A641AT24"/>
<feature type="transmembrane region" description="Helical" evidence="1">
    <location>
        <begin position="46"/>
        <end position="70"/>
    </location>
</feature>
<dbReference type="Pfam" id="PF11188">
    <property type="entry name" value="DUF2975"/>
    <property type="match status" value="1"/>
</dbReference>
<comment type="caution">
    <text evidence="2">The sequence shown here is derived from an EMBL/GenBank/DDBJ whole genome shotgun (WGS) entry which is preliminary data.</text>
</comment>
<keyword evidence="1" id="KW-0812">Transmembrane</keyword>
<proteinExistence type="predicted"/>
<keyword evidence="3" id="KW-1185">Reference proteome</keyword>
<organism evidence="2 3">
    <name type="scientific">Aeromicrobium fastidiosum</name>
    <dbReference type="NCBI Taxonomy" id="52699"/>
    <lineage>
        <taxon>Bacteria</taxon>
        <taxon>Bacillati</taxon>
        <taxon>Actinomycetota</taxon>
        <taxon>Actinomycetes</taxon>
        <taxon>Propionibacteriales</taxon>
        <taxon>Nocardioidaceae</taxon>
        <taxon>Aeromicrobium</taxon>
    </lineage>
</organism>
<gene>
    <name evidence="2" type="ORF">ESP62_004200</name>
</gene>
<dbReference type="InterPro" id="IPR021354">
    <property type="entry name" value="DUF2975"/>
</dbReference>
<feature type="transmembrane region" description="Helical" evidence="1">
    <location>
        <begin position="114"/>
        <end position="138"/>
    </location>
</feature>
<dbReference type="RefSeq" id="WP_129180812.1">
    <property type="nucleotide sequence ID" value="NZ_JAGIOG010000001.1"/>
</dbReference>
<name>A0A641AT24_9ACTN</name>
<keyword evidence="1" id="KW-1133">Transmembrane helix</keyword>